<dbReference type="KEGG" id="vpe:Varpa_0926"/>
<sequence length="185" mass="20648">MSTLQKDVSPAAPRMDPLDLGPYVIRHLAGSHYVLDVFQNNAAAGTKVIGYSRNSPNTSNQQWMFVAAGAENPGWWYLQTKMSSNLVVTLEPYTPIEPNLPLEPRPLFMMPKDPKQTEYQLWCLQSTEKLGYWYIQNKAHSSNSQTPMVIQLSGTQSAAPAMAGPISFIEFEKQAWGFVPMLPLG</sequence>
<keyword evidence="1" id="KW-0430">Lectin</keyword>
<name>E6VAN4_VARPE</name>
<dbReference type="OrthoDB" id="8853728at2"/>
<accession>E6VAN4</accession>
<reference evidence="2" key="1">
    <citation type="submission" date="2010-12" db="EMBL/GenBank/DDBJ databases">
        <title>Complete sequence of Variovorax paradoxus EPS.</title>
        <authorList>
            <consortium name="US DOE Joint Genome Institute"/>
            <person name="Lucas S."/>
            <person name="Copeland A."/>
            <person name="Lapidus A."/>
            <person name="Cheng J.-F."/>
            <person name="Goodwin L."/>
            <person name="Pitluck S."/>
            <person name="Teshima H."/>
            <person name="Detter J.C."/>
            <person name="Han C."/>
            <person name="Tapia R."/>
            <person name="Land M."/>
            <person name="Hauser L."/>
            <person name="Kyrpides N."/>
            <person name="Ivanova N."/>
            <person name="Ovchinnikova G."/>
            <person name="Orwin P."/>
            <person name="Han J.-I.G."/>
            <person name="Woyke T."/>
        </authorList>
    </citation>
    <scope>NUCLEOTIDE SEQUENCE [LARGE SCALE GENOMIC DNA]</scope>
    <source>
        <strain evidence="2">EPS</strain>
    </source>
</reference>
<dbReference type="EMBL" id="CP002417">
    <property type="protein sequence ID" value="ADU35144.1"/>
    <property type="molecule type" value="Genomic_DNA"/>
</dbReference>
<dbReference type="Gene3D" id="2.80.10.50">
    <property type="match status" value="1"/>
</dbReference>
<gene>
    <name evidence="1" type="ordered locus">Varpa_0926</name>
</gene>
<proteinExistence type="predicted"/>
<evidence type="ECO:0000313" key="1">
    <source>
        <dbReference type="EMBL" id="ADU35144.1"/>
    </source>
</evidence>
<dbReference type="HOGENOM" id="CLU_1460712_0_0_4"/>
<reference evidence="1 2" key="2">
    <citation type="journal article" date="2013" name="Genome Announc.">
        <title>Genome of the Root-Associated Plant Growth-Promoting Bacterium Variovorax paradoxus Strain EPS.</title>
        <authorList>
            <person name="Han J.I."/>
            <person name="Spain J.C."/>
            <person name="Leadbetter J.R."/>
            <person name="Ovchinnikova G."/>
            <person name="Goodwin L.A."/>
            <person name="Han C.S."/>
            <person name="Woyke T."/>
            <person name="Davenport K.W."/>
            <person name="Orwin P.M."/>
        </authorList>
    </citation>
    <scope>NUCLEOTIDE SEQUENCE [LARGE SCALE GENOMIC DNA]</scope>
    <source>
        <strain evidence="1 2">EPS</strain>
    </source>
</reference>
<dbReference type="InterPro" id="IPR035992">
    <property type="entry name" value="Ricin_B-like_lectins"/>
</dbReference>
<dbReference type="GO" id="GO:0030246">
    <property type="term" value="F:carbohydrate binding"/>
    <property type="evidence" value="ECO:0007669"/>
    <property type="project" value="UniProtKB-KW"/>
</dbReference>
<dbReference type="AlphaFoldDB" id="E6VAN4"/>
<organism evidence="1 2">
    <name type="scientific">Variovorax paradoxus (strain EPS)</name>
    <dbReference type="NCBI Taxonomy" id="595537"/>
    <lineage>
        <taxon>Bacteria</taxon>
        <taxon>Pseudomonadati</taxon>
        <taxon>Pseudomonadota</taxon>
        <taxon>Betaproteobacteria</taxon>
        <taxon>Burkholderiales</taxon>
        <taxon>Comamonadaceae</taxon>
        <taxon>Variovorax</taxon>
    </lineage>
</organism>
<dbReference type="RefSeq" id="WP_013539389.1">
    <property type="nucleotide sequence ID" value="NC_014931.1"/>
</dbReference>
<dbReference type="STRING" id="595537.Varpa_0926"/>
<evidence type="ECO:0000313" key="2">
    <source>
        <dbReference type="Proteomes" id="UP000008917"/>
    </source>
</evidence>
<dbReference type="CDD" id="cd00161">
    <property type="entry name" value="beta-trefoil_Ricin-like"/>
    <property type="match status" value="1"/>
</dbReference>
<protein>
    <submittedName>
        <fullName evidence="1">Ricin B lectin</fullName>
    </submittedName>
</protein>
<dbReference type="Proteomes" id="UP000008917">
    <property type="component" value="Chromosome"/>
</dbReference>
<dbReference type="SUPFAM" id="SSF50370">
    <property type="entry name" value="Ricin B-like lectins"/>
    <property type="match status" value="1"/>
</dbReference>